<evidence type="ECO:0000256" key="1">
    <source>
        <dbReference type="SAM" id="MobiDB-lite"/>
    </source>
</evidence>
<dbReference type="RefSeq" id="XP_007376749.1">
    <property type="nucleotide sequence ID" value="XM_007376687.1"/>
</dbReference>
<reference evidence="2 3" key="1">
    <citation type="journal article" date="2011" name="Proc. Natl. Acad. Sci. U.S.A.">
        <title>Comparative genomics of xylose-fermenting fungi for enhanced biofuel production.</title>
        <authorList>
            <person name="Wohlbach D.J."/>
            <person name="Kuo A."/>
            <person name="Sato T.K."/>
            <person name="Potts K.M."/>
            <person name="Salamov A.A."/>
            <person name="LaButti K.M."/>
            <person name="Sun H."/>
            <person name="Clum A."/>
            <person name="Pangilinan J.L."/>
            <person name="Lindquist E.A."/>
            <person name="Lucas S."/>
            <person name="Lapidus A."/>
            <person name="Jin M."/>
            <person name="Gunawan C."/>
            <person name="Balan V."/>
            <person name="Dale B.E."/>
            <person name="Jeffries T.W."/>
            <person name="Zinkel R."/>
            <person name="Barry K.W."/>
            <person name="Grigoriev I.V."/>
            <person name="Gasch A.P."/>
        </authorList>
    </citation>
    <scope>NUCLEOTIDE SEQUENCE [LARGE SCALE GENOMIC DNA]</scope>
    <source>
        <strain evidence="3">NRRL Y-27907 / 11-Y1</strain>
    </source>
</reference>
<dbReference type="GeneID" id="18874385"/>
<sequence>MSTEEIPVKTYSNPPPKKSTKQRKPQTEEQYLHQVSLWNESGPTINDDDWLFTNLDQLDPSKKIDRVKILHACERAYYQRDWEKCLELVKIGEKIFNVDLDEYHDYQLNQGKRKSANLERHVIDLYNIKQRCLSKMNS</sequence>
<dbReference type="eggNOG" id="ENOG502S12S">
    <property type="taxonomic scope" value="Eukaryota"/>
</dbReference>
<organism evidence="3">
    <name type="scientific">Spathaspora passalidarum (strain NRRL Y-27907 / 11-Y1)</name>
    <dbReference type="NCBI Taxonomy" id="619300"/>
    <lineage>
        <taxon>Eukaryota</taxon>
        <taxon>Fungi</taxon>
        <taxon>Dikarya</taxon>
        <taxon>Ascomycota</taxon>
        <taxon>Saccharomycotina</taxon>
        <taxon>Pichiomycetes</taxon>
        <taxon>Debaryomycetaceae</taxon>
        <taxon>Spathaspora</taxon>
    </lineage>
</organism>
<dbReference type="OMA" id="HACERAY"/>
<dbReference type="HOGENOM" id="CLU_121536_0_0_1"/>
<keyword evidence="3" id="KW-1185">Reference proteome</keyword>
<gene>
    <name evidence="2" type="ORF">SPAPADRAFT_62578</name>
</gene>
<feature type="region of interest" description="Disordered" evidence="1">
    <location>
        <begin position="1"/>
        <end position="26"/>
    </location>
</feature>
<dbReference type="KEGG" id="spaa:SPAPADRAFT_62578"/>
<proteinExistence type="predicted"/>
<dbReference type="Proteomes" id="UP000000709">
    <property type="component" value="Unassembled WGS sequence"/>
</dbReference>
<dbReference type="AlphaFoldDB" id="G3ASN1"/>
<dbReference type="InParanoid" id="G3ASN1"/>
<protein>
    <submittedName>
        <fullName evidence="2">Uncharacterized protein</fullName>
    </submittedName>
</protein>
<dbReference type="EMBL" id="GL996504">
    <property type="protein sequence ID" value="EGW30716.1"/>
    <property type="molecule type" value="Genomic_DNA"/>
</dbReference>
<evidence type="ECO:0000313" key="3">
    <source>
        <dbReference type="Proteomes" id="UP000000709"/>
    </source>
</evidence>
<evidence type="ECO:0000313" key="2">
    <source>
        <dbReference type="EMBL" id="EGW30716.1"/>
    </source>
</evidence>
<accession>G3ASN1</accession>
<dbReference type="OrthoDB" id="4082971at2759"/>
<name>G3ASN1_SPAPN</name>